<reference evidence="3 4" key="1">
    <citation type="journal article" date="2014" name="Agronomy (Basel)">
        <title>A Draft Genome Sequence for Ensete ventricosum, the Drought-Tolerant Tree Against Hunger.</title>
        <authorList>
            <person name="Harrison J."/>
            <person name="Moore K.A."/>
            <person name="Paszkiewicz K."/>
            <person name="Jones T."/>
            <person name="Grant M."/>
            <person name="Ambacheew D."/>
            <person name="Muzemil S."/>
            <person name="Studholme D.J."/>
        </authorList>
    </citation>
    <scope>NUCLEOTIDE SEQUENCE [LARGE SCALE GENOMIC DNA]</scope>
</reference>
<evidence type="ECO:0000313" key="3">
    <source>
        <dbReference type="EMBL" id="RRT40359.1"/>
    </source>
</evidence>
<proteinExistence type="predicted"/>
<dbReference type="Proteomes" id="UP000287651">
    <property type="component" value="Unassembled WGS sequence"/>
</dbReference>
<dbReference type="EMBL" id="AMZH03019439">
    <property type="protein sequence ID" value="RRT40359.1"/>
    <property type="molecule type" value="Genomic_DNA"/>
</dbReference>
<accession>A0A426XLG9</accession>
<organism evidence="3 4">
    <name type="scientific">Ensete ventricosum</name>
    <name type="common">Abyssinian banana</name>
    <name type="synonym">Musa ensete</name>
    <dbReference type="NCBI Taxonomy" id="4639"/>
    <lineage>
        <taxon>Eukaryota</taxon>
        <taxon>Viridiplantae</taxon>
        <taxon>Streptophyta</taxon>
        <taxon>Embryophyta</taxon>
        <taxon>Tracheophyta</taxon>
        <taxon>Spermatophyta</taxon>
        <taxon>Magnoliopsida</taxon>
        <taxon>Liliopsida</taxon>
        <taxon>Zingiberales</taxon>
        <taxon>Musaceae</taxon>
        <taxon>Ensete</taxon>
    </lineage>
</organism>
<evidence type="ECO:0000256" key="2">
    <source>
        <dbReference type="SAM" id="Phobius"/>
    </source>
</evidence>
<evidence type="ECO:0000256" key="1">
    <source>
        <dbReference type="SAM" id="MobiDB-lite"/>
    </source>
</evidence>
<feature type="compositionally biased region" description="Basic and acidic residues" evidence="1">
    <location>
        <begin position="72"/>
        <end position="93"/>
    </location>
</feature>
<feature type="transmembrane region" description="Helical" evidence="2">
    <location>
        <begin position="117"/>
        <end position="136"/>
    </location>
</feature>
<sequence length="138" mass="15652">MQVTPSIPSHQHVANQESFVMTTCQDHRPPLCSDDQDRTVLNEKQLQIYRPTVRAGYHIPPVQRKQGGTRRAGSEPGDRKRGSSDPGREMGAEKAVIRDMDLTIWRKLAGEMEILDAYVRWIASIWLLCIGFLGYLGF</sequence>
<comment type="caution">
    <text evidence="3">The sequence shown here is derived from an EMBL/GenBank/DDBJ whole genome shotgun (WGS) entry which is preliminary data.</text>
</comment>
<protein>
    <submittedName>
        <fullName evidence="3">Uncharacterized protein</fullName>
    </submittedName>
</protein>
<keyword evidence="2" id="KW-0812">Transmembrane</keyword>
<name>A0A426XLG9_ENSVE</name>
<keyword evidence="2" id="KW-0472">Membrane</keyword>
<keyword evidence="2" id="KW-1133">Transmembrane helix</keyword>
<dbReference type="AlphaFoldDB" id="A0A426XLG9"/>
<evidence type="ECO:0000313" key="4">
    <source>
        <dbReference type="Proteomes" id="UP000287651"/>
    </source>
</evidence>
<feature type="region of interest" description="Disordered" evidence="1">
    <location>
        <begin position="56"/>
        <end position="93"/>
    </location>
</feature>
<gene>
    <name evidence="3" type="ORF">B296_00047256</name>
</gene>